<sequence length="272" mass="29826">MVSSSSAALLGYLAPACVAFLFFCAWVFIGARRRRRLRSYGYDDIETAQLGSCSATISQDAVNMRFPNVVYKKWYDQQQEVIVQDSLGSVESPPPPAAIAVSPSPASSTDRDEDTTHPDPNPDPQPSPHIDTPTHPEKLQNPTIQPQEQPPTPTPTNEDDPTIMCAICMEQYTPDDHIRVLTCQHIFHSKCLDPWFTQLRACCPLCKMSFCQERRSGLERLFSRRTRDAGVRVGEGGGGNGNARVVSVSVPEAAVASVGFVCCFSEYGLDAA</sequence>
<dbReference type="Gene3D" id="3.30.40.10">
    <property type="entry name" value="Zinc/RING finger domain, C3HC4 (zinc finger)"/>
    <property type="match status" value="1"/>
</dbReference>
<keyword evidence="2 10" id="KW-0812">Transmembrane</keyword>
<dbReference type="STRING" id="1448316.A0A395HDT7"/>
<keyword evidence="3" id="KW-0479">Metal-binding</keyword>
<reference evidence="12 13" key="1">
    <citation type="submission" date="2018-02" db="EMBL/GenBank/DDBJ databases">
        <title>The genomes of Aspergillus section Nigri reveals drivers in fungal speciation.</title>
        <authorList>
            <consortium name="DOE Joint Genome Institute"/>
            <person name="Vesth T.C."/>
            <person name="Nybo J."/>
            <person name="Theobald S."/>
            <person name="Brandl J."/>
            <person name="Frisvad J.C."/>
            <person name="Nielsen K.F."/>
            <person name="Lyhne E.K."/>
            <person name="Kogle M.E."/>
            <person name="Kuo A."/>
            <person name="Riley R."/>
            <person name="Clum A."/>
            <person name="Nolan M."/>
            <person name="Lipzen A."/>
            <person name="Salamov A."/>
            <person name="Henrissat B."/>
            <person name="Wiebenga A."/>
            <person name="De vries R.P."/>
            <person name="Grigoriev I.V."/>
            <person name="Mortensen U.H."/>
            <person name="Andersen M.R."/>
            <person name="Baker S.E."/>
        </authorList>
    </citation>
    <scope>NUCLEOTIDE SEQUENCE [LARGE SCALE GENOMIC DNA]</scope>
    <source>
        <strain evidence="12 13">CBS 121593</strain>
    </source>
</reference>
<dbReference type="GO" id="GO:0016020">
    <property type="term" value="C:membrane"/>
    <property type="evidence" value="ECO:0007669"/>
    <property type="project" value="UniProtKB-SubCell"/>
</dbReference>
<feature type="compositionally biased region" description="Low complexity" evidence="9">
    <location>
        <begin position="98"/>
        <end position="108"/>
    </location>
</feature>
<evidence type="ECO:0000256" key="3">
    <source>
        <dbReference type="ARBA" id="ARBA00022723"/>
    </source>
</evidence>
<evidence type="ECO:0000256" key="10">
    <source>
        <dbReference type="SAM" id="Phobius"/>
    </source>
</evidence>
<dbReference type="EMBL" id="KZ824420">
    <property type="protein sequence ID" value="RAL06012.1"/>
    <property type="molecule type" value="Genomic_DNA"/>
</dbReference>
<evidence type="ECO:0000313" key="13">
    <source>
        <dbReference type="Proteomes" id="UP000249402"/>
    </source>
</evidence>
<gene>
    <name evidence="12" type="ORF">BO80DRAFT_440739</name>
</gene>
<evidence type="ECO:0000256" key="6">
    <source>
        <dbReference type="ARBA" id="ARBA00022989"/>
    </source>
</evidence>
<keyword evidence="13" id="KW-1185">Reference proteome</keyword>
<dbReference type="SUPFAM" id="SSF57850">
    <property type="entry name" value="RING/U-box"/>
    <property type="match status" value="1"/>
</dbReference>
<evidence type="ECO:0000256" key="2">
    <source>
        <dbReference type="ARBA" id="ARBA00022692"/>
    </source>
</evidence>
<dbReference type="InterPro" id="IPR013083">
    <property type="entry name" value="Znf_RING/FYVE/PHD"/>
</dbReference>
<keyword evidence="7 10" id="KW-0472">Membrane</keyword>
<dbReference type="VEuPathDB" id="FungiDB:BO80DRAFT_440739"/>
<protein>
    <recommendedName>
        <fullName evidence="11">RING-type domain-containing protein</fullName>
    </recommendedName>
</protein>
<dbReference type="GeneID" id="37226010"/>
<dbReference type="PROSITE" id="PS50089">
    <property type="entry name" value="ZF_RING_2"/>
    <property type="match status" value="1"/>
</dbReference>
<evidence type="ECO:0000256" key="1">
    <source>
        <dbReference type="ARBA" id="ARBA00004167"/>
    </source>
</evidence>
<dbReference type="PANTHER" id="PTHR47168">
    <property type="entry name" value="RING ZINC FINGER DOMAIN SUPERFAMILY PROTEIN-RELATED"/>
    <property type="match status" value="1"/>
</dbReference>
<evidence type="ECO:0000256" key="8">
    <source>
        <dbReference type="PROSITE-ProRule" id="PRU00175"/>
    </source>
</evidence>
<proteinExistence type="predicted"/>
<keyword evidence="5" id="KW-0862">Zinc</keyword>
<keyword evidence="4 8" id="KW-0863">Zinc-finger</keyword>
<comment type="subcellular location">
    <subcellularLocation>
        <location evidence="1">Membrane</location>
        <topology evidence="1">Single-pass membrane protein</topology>
    </subcellularLocation>
</comment>
<dbReference type="OrthoDB" id="8062037at2759"/>
<evidence type="ECO:0000259" key="11">
    <source>
        <dbReference type="PROSITE" id="PS50089"/>
    </source>
</evidence>
<dbReference type="AlphaFoldDB" id="A0A395HDT7"/>
<evidence type="ECO:0000256" key="7">
    <source>
        <dbReference type="ARBA" id="ARBA00023136"/>
    </source>
</evidence>
<dbReference type="InterPro" id="IPR001841">
    <property type="entry name" value="Znf_RING"/>
</dbReference>
<dbReference type="RefSeq" id="XP_025580339.1">
    <property type="nucleotide sequence ID" value="XM_025721145.1"/>
</dbReference>
<feature type="transmembrane region" description="Helical" evidence="10">
    <location>
        <begin position="6"/>
        <end position="29"/>
    </location>
</feature>
<feature type="domain" description="RING-type" evidence="11">
    <location>
        <begin position="165"/>
        <end position="207"/>
    </location>
</feature>
<dbReference type="Pfam" id="PF13639">
    <property type="entry name" value="zf-RING_2"/>
    <property type="match status" value="1"/>
</dbReference>
<dbReference type="InterPro" id="IPR051653">
    <property type="entry name" value="E3_ligase_sorting_rcpt"/>
</dbReference>
<dbReference type="Proteomes" id="UP000249402">
    <property type="component" value="Unassembled WGS sequence"/>
</dbReference>
<name>A0A395HDT7_9EURO</name>
<dbReference type="SMART" id="SM00184">
    <property type="entry name" value="RING"/>
    <property type="match status" value="1"/>
</dbReference>
<organism evidence="12 13">
    <name type="scientific">Aspergillus ibericus CBS 121593</name>
    <dbReference type="NCBI Taxonomy" id="1448316"/>
    <lineage>
        <taxon>Eukaryota</taxon>
        <taxon>Fungi</taxon>
        <taxon>Dikarya</taxon>
        <taxon>Ascomycota</taxon>
        <taxon>Pezizomycotina</taxon>
        <taxon>Eurotiomycetes</taxon>
        <taxon>Eurotiomycetidae</taxon>
        <taxon>Eurotiales</taxon>
        <taxon>Aspergillaceae</taxon>
        <taxon>Aspergillus</taxon>
        <taxon>Aspergillus subgen. Circumdati</taxon>
    </lineage>
</organism>
<dbReference type="PANTHER" id="PTHR47168:SF1">
    <property type="entry name" value="OS02G0798600 PROTEIN"/>
    <property type="match status" value="1"/>
</dbReference>
<feature type="region of interest" description="Disordered" evidence="9">
    <location>
        <begin position="87"/>
        <end position="159"/>
    </location>
</feature>
<evidence type="ECO:0000256" key="4">
    <source>
        <dbReference type="ARBA" id="ARBA00022771"/>
    </source>
</evidence>
<dbReference type="GO" id="GO:0008270">
    <property type="term" value="F:zinc ion binding"/>
    <property type="evidence" value="ECO:0007669"/>
    <property type="project" value="UniProtKB-KW"/>
</dbReference>
<accession>A0A395HDT7</accession>
<keyword evidence="6 10" id="KW-1133">Transmembrane helix</keyword>
<evidence type="ECO:0000256" key="5">
    <source>
        <dbReference type="ARBA" id="ARBA00022833"/>
    </source>
</evidence>
<dbReference type="CDD" id="cd16454">
    <property type="entry name" value="RING-H2_PA-TM-RING"/>
    <property type="match status" value="1"/>
</dbReference>
<evidence type="ECO:0000313" key="12">
    <source>
        <dbReference type="EMBL" id="RAL06012.1"/>
    </source>
</evidence>
<evidence type="ECO:0000256" key="9">
    <source>
        <dbReference type="SAM" id="MobiDB-lite"/>
    </source>
</evidence>